<evidence type="ECO:0000313" key="3">
    <source>
        <dbReference type="EMBL" id="KPJ72259.1"/>
    </source>
</evidence>
<evidence type="ECO:0000259" key="2">
    <source>
        <dbReference type="Pfam" id="PF00857"/>
    </source>
</evidence>
<name>A0A0S7YCL2_UNCT6</name>
<feature type="domain" description="Isochorismatase-like" evidence="2">
    <location>
        <begin position="12"/>
        <end position="181"/>
    </location>
</feature>
<dbReference type="InterPro" id="IPR050272">
    <property type="entry name" value="Isochorismatase-like_hydrls"/>
</dbReference>
<accession>A0A0S7YCL2</accession>
<sequence length="189" mass="21942">MRTVFKLQPQKSALLIIDMQRYFIDKTSSAYVSSSSALLVKIQQLIDVFNKRKQPIVFTRHIDTEDSMMRRWWRDNIEEHDPMSEIIDDFDTNQGMVLAKHQYDAFFDTALDDYLRKKSIQQVVICGVLTNLCCETTARSAFMRGFEVYFVTDGTATYKQEMHDATILNLSYGFAIPVTVDEVIKLLRS</sequence>
<dbReference type="SUPFAM" id="SSF52499">
    <property type="entry name" value="Isochorismatase-like hydrolases"/>
    <property type="match status" value="1"/>
</dbReference>
<dbReference type="InterPro" id="IPR036380">
    <property type="entry name" value="Isochorismatase-like_sf"/>
</dbReference>
<dbReference type="Proteomes" id="UP000051012">
    <property type="component" value="Unassembled WGS sequence"/>
</dbReference>
<gene>
    <name evidence="3" type="ORF">AMJ52_06925</name>
</gene>
<comment type="caution">
    <text evidence="3">The sequence shown here is derived from an EMBL/GenBank/DDBJ whole genome shotgun (WGS) entry which is preliminary data.</text>
</comment>
<dbReference type="PANTHER" id="PTHR43540:SF6">
    <property type="entry name" value="ISOCHORISMATASE-LIKE DOMAIN-CONTAINING PROTEIN"/>
    <property type="match status" value="1"/>
</dbReference>
<dbReference type="EMBL" id="LJNI01000087">
    <property type="protein sequence ID" value="KPJ72259.1"/>
    <property type="molecule type" value="Genomic_DNA"/>
</dbReference>
<reference evidence="3 4" key="1">
    <citation type="journal article" date="2015" name="Microbiome">
        <title>Genomic resolution of linkages in carbon, nitrogen, and sulfur cycling among widespread estuary sediment bacteria.</title>
        <authorList>
            <person name="Baker B.J."/>
            <person name="Lazar C.S."/>
            <person name="Teske A.P."/>
            <person name="Dick G.J."/>
        </authorList>
    </citation>
    <scope>NUCLEOTIDE SEQUENCE [LARGE SCALE GENOMIC DNA]</scope>
    <source>
        <strain evidence="3">DG_78</strain>
    </source>
</reference>
<evidence type="ECO:0000313" key="4">
    <source>
        <dbReference type="Proteomes" id="UP000051012"/>
    </source>
</evidence>
<dbReference type="CDD" id="cd00431">
    <property type="entry name" value="cysteine_hydrolases"/>
    <property type="match status" value="1"/>
</dbReference>
<keyword evidence="1" id="KW-0378">Hydrolase</keyword>
<evidence type="ECO:0000256" key="1">
    <source>
        <dbReference type="ARBA" id="ARBA00022801"/>
    </source>
</evidence>
<dbReference type="Pfam" id="PF00857">
    <property type="entry name" value="Isochorismatase"/>
    <property type="match status" value="1"/>
</dbReference>
<dbReference type="PANTHER" id="PTHR43540">
    <property type="entry name" value="PEROXYUREIDOACRYLATE/UREIDOACRYLATE AMIDOHYDROLASE-RELATED"/>
    <property type="match status" value="1"/>
</dbReference>
<dbReference type="GO" id="GO:0016787">
    <property type="term" value="F:hydrolase activity"/>
    <property type="evidence" value="ECO:0007669"/>
    <property type="project" value="UniProtKB-KW"/>
</dbReference>
<proteinExistence type="predicted"/>
<dbReference type="InterPro" id="IPR000868">
    <property type="entry name" value="Isochorismatase-like_dom"/>
</dbReference>
<organism evidence="3 4">
    <name type="scientific">candidate division TA06 bacterium DG_78</name>
    <dbReference type="NCBI Taxonomy" id="1703772"/>
    <lineage>
        <taxon>Bacteria</taxon>
        <taxon>Bacteria division TA06</taxon>
    </lineage>
</organism>
<dbReference type="Gene3D" id="3.40.50.850">
    <property type="entry name" value="Isochorismatase-like"/>
    <property type="match status" value="1"/>
</dbReference>
<protein>
    <recommendedName>
        <fullName evidence="2">Isochorismatase-like domain-containing protein</fullName>
    </recommendedName>
</protein>
<dbReference type="AlphaFoldDB" id="A0A0S7YCL2"/>